<dbReference type="AlphaFoldDB" id="A0A0D0DEA0"/>
<reference evidence="1 2" key="1">
    <citation type="submission" date="2014-04" db="EMBL/GenBank/DDBJ databases">
        <authorList>
            <consortium name="DOE Joint Genome Institute"/>
            <person name="Kuo A."/>
            <person name="Kohler A."/>
            <person name="Jargeat P."/>
            <person name="Nagy L.G."/>
            <person name="Floudas D."/>
            <person name="Copeland A."/>
            <person name="Barry K.W."/>
            <person name="Cichocki N."/>
            <person name="Veneault-Fourrey C."/>
            <person name="LaButti K."/>
            <person name="Lindquist E.A."/>
            <person name="Lipzen A."/>
            <person name="Lundell T."/>
            <person name="Morin E."/>
            <person name="Murat C."/>
            <person name="Sun H."/>
            <person name="Tunlid A."/>
            <person name="Henrissat B."/>
            <person name="Grigoriev I.V."/>
            <person name="Hibbett D.S."/>
            <person name="Martin F."/>
            <person name="Nordberg H.P."/>
            <person name="Cantor M.N."/>
            <person name="Hua S.X."/>
        </authorList>
    </citation>
    <scope>NUCLEOTIDE SEQUENCE [LARGE SCALE GENOMIC DNA]</scope>
    <source>
        <strain evidence="1 2">Ve08.2h10</strain>
    </source>
</reference>
<keyword evidence="2" id="KW-1185">Reference proteome</keyword>
<gene>
    <name evidence="1" type="ORF">PAXRUDRAFT_162010</name>
</gene>
<accession>A0A0D0DEA0</accession>
<evidence type="ECO:0000313" key="2">
    <source>
        <dbReference type="Proteomes" id="UP000054538"/>
    </source>
</evidence>
<dbReference type="InParanoid" id="A0A0D0DEA0"/>
<dbReference type="EMBL" id="KN826356">
    <property type="protein sequence ID" value="KIK79174.1"/>
    <property type="molecule type" value="Genomic_DNA"/>
</dbReference>
<feature type="non-terminal residue" evidence="1">
    <location>
        <position position="1"/>
    </location>
</feature>
<dbReference type="Proteomes" id="UP000054538">
    <property type="component" value="Unassembled WGS sequence"/>
</dbReference>
<dbReference type="HOGENOM" id="CLU_090385_1_0_1"/>
<reference evidence="2" key="2">
    <citation type="submission" date="2015-01" db="EMBL/GenBank/DDBJ databases">
        <title>Evolutionary Origins and Diversification of the Mycorrhizal Mutualists.</title>
        <authorList>
            <consortium name="DOE Joint Genome Institute"/>
            <consortium name="Mycorrhizal Genomics Consortium"/>
            <person name="Kohler A."/>
            <person name="Kuo A."/>
            <person name="Nagy L.G."/>
            <person name="Floudas D."/>
            <person name="Copeland A."/>
            <person name="Barry K.W."/>
            <person name="Cichocki N."/>
            <person name="Veneault-Fourrey C."/>
            <person name="LaButti K."/>
            <person name="Lindquist E.A."/>
            <person name="Lipzen A."/>
            <person name="Lundell T."/>
            <person name="Morin E."/>
            <person name="Murat C."/>
            <person name="Riley R."/>
            <person name="Ohm R."/>
            <person name="Sun H."/>
            <person name="Tunlid A."/>
            <person name="Henrissat B."/>
            <person name="Grigoriev I.V."/>
            <person name="Hibbett D.S."/>
            <person name="Martin F."/>
        </authorList>
    </citation>
    <scope>NUCLEOTIDE SEQUENCE [LARGE SCALE GENOMIC DNA]</scope>
    <source>
        <strain evidence="2">Ve08.2h10</strain>
    </source>
</reference>
<name>A0A0D0DEA0_9AGAM</name>
<evidence type="ECO:0000313" key="1">
    <source>
        <dbReference type="EMBL" id="KIK79174.1"/>
    </source>
</evidence>
<organism evidence="1 2">
    <name type="scientific">Paxillus rubicundulus Ve08.2h10</name>
    <dbReference type="NCBI Taxonomy" id="930991"/>
    <lineage>
        <taxon>Eukaryota</taxon>
        <taxon>Fungi</taxon>
        <taxon>Dikarya</taxon>
        <taxon>Basidiomycota</taxon>
        <taxon>Agaricomycotina</taxon>
        <taxon>Agaricomycetes</taxon>
        <taxon>Agaricomycetidae</taxon>
        <taxon>Boletales</taxon>
        <taxon>Paxilineae</taxon>
        <taxon>Paxillaceae</taxon>
        <taxon>Paxillus</taxon>
    </lineage>
</organism>
<sequence length="204" mass="22963">EGTLSGLYDVDNTLQLMVFHWVFIPWLQEELNTYQGCVNLARKHHDCNKVLPHGRLELIHMSPKDFGALDFKVTVDPAAIQQVRNIYIKPDHLVFNLIPGPLNVFLCECCNKLGCPVVNRSSVWTVYCQLYAVIQCYAKTPPILASINTEMEDDELTLLDGLQDLPFLKSEIHYYMGNVGGGLGLSKYFIVLQAPCILLVGSSY</sequence>
<protein>
    <submittedName>
        <fullName evidence="1">Uncharacterized protein</fullName>
    </submittedName>
</protein>
<dbReference type="STRING" id="930991.A0A0D0DEA0"/>
<proteinExistence type="predicted"/>
<dbReference type="OrthoDB" id="5946233at2759"/>